<proteinExistence type="inferred from homology"/>
<dbReference type="AlphaFoldDB" id="A0A367LNP9"/>
<reference evidence="10 11" key="1">
    <citation type="journal article" date="2015" name="BMC Genomics">
        <title>Insights from the genome of Ophiocordyceps polyrhachis-furcata to pathogenicity and host specificity in insect fungi.</title>
        <authorList>
            <person name="Wichadakul D."/>
            <person name="Kobmoo N."/>
            <person name="Ingsriswang S."/>
            <person name="Tangphatsornruang S."/>
            <person name="Chantasingh D."/>
            <person name="Luangsa-ard J.J."/>
            <person name="Eurwilaichitr L."/>
        </authorList>
    </citation>
    <scope>NUCLEOTIDE SEQUENCE [LARGE SCALE GENOMIC DNA]</scope>
    <source>
        <strain evidence="10 11">BCC 54312</strain>
    </source>
</reference>
<organism evidence="10 11">
    <name type="scientific">Ophiocordyceps polyrhachis-furcata BCC 54312</name>
    <dbReference type="NCBI Taxonomy" id="1330021"/>
    <lineage>
        <taxon>Eukaryota</taxon>
        <taxon>Fungi</taxon>
        <taxon>Dikarya</taxon>
        <taxon>Ascomycota</taxon>
        <taxon>Pezizomycotina</taxon>
        <taxon>Sordariomycetes</taxon>
        <taxon>Hypocreomycetidae</taxon>
        <taxon>Hypocreales</taxon>
        <taxon>Ophiocordycipitaceae</taxon>
        <taxon>Ophiocordyceps</taxon>
    </lineage>
</organism>
<evidence type="ECO:0000256" key="1">
    <source>
        <dbReference type="ARBA" id="ARBA00001970"/>
    </source>
</evidence>
<dbReference type="STRING" id="1330021.A0A367LNP9"/>
<evidence type="ECO:0000313" key="10">
    <source>
        <dbReference type="EMBL" id="RCI16029.1"/>
    </source>
</evidence>
<protein>
    <recommendedName>
        <fullName evidence="9">Heme haloperoxidase family profile domain-containing protein</fullName>
    </recommendedName>
</protein>
<evidence type="ECO:0000259" key="9">
    <source>
        <dbReference type="PROSITE" id="PS51405"/>
    </source>
</evidence>
<dbReference type="EMBL" id="LKCN02000001">
    <property type="protein sequence ID" value="RCI16029.1"/>
    <property type="molecule type" value="Genomic_DNA"/>
</dbReference>
<evidence type="ECO:0000256" key="4">
    <source>
        <dbReference type="ARBA" id="ARBA00022723"/>
    </source>
</evidence>
<evidence type="ECO:0000313" key="11">
    <source>
        <dbReference type="Proteomes" id="UP000253664"/>
    </source>
</evidence>
<keyword evidence="6" id="KW-0408">Iron</keyword>
<comment type="caution">
    <text evidence="10">The sequence shown here is derived from an EMBL/GenBank/DDBJ whole genome shotgun (WGS) entry which is preliminary data.</text>
</comment>
<accession>A0A367LNP9</accession>
<dbReference type="PANTHER" id="PTHR33577:SF9">
    <property type="entry name" value="PEROXIDASE STCC"/>
    <property type="match status" value="1"/>
</dbReference>
<feature type="compositionally biased region" description="Low complexity" evidence="8">
    <location>
        <begin position="117"/>
        <end position="126"/>
    </location>
</feature>
<feature type="compositionally biased region" description="Polar residues" evidence="8">
    <location>
        <begin position="227"/>
        <end position="251"/>
    </location>
</feature>
<evidence type="ECO:0000256" key="6">
    <source>
        <dbReference type="ARBA" id="ARBA00023004"/>
    </source>
</evidence>
<feature type="compositionally biased region" description="Low complexity" evidence="8">
    <location>
        <begin position="210"/>
        <end position="220"/>
    </location>
</feature>
<evidence type="ECO:0000256" key="5">
    <source>
        <dbReference type="ARBA" id="ARBA00023002"/>
    </source>
</evidence>
<comment type="cofactor">
    <cofactor evidence="1">
        <name>heme b</name>
        <dbReference type="ChEBI" id="CHEBI:60344"/>
    </cofactor>
</comment>
<evidence type="ECO:0000256" key="3">
    <source>
        <dbReference type="ARBA" id="ARBA00022617"/>
    </source>
</evidence>
<keyword evidence="11" id="KW-1185">Reference proteome</keyword>
<dbReference type="PANTHER" id="PTHR33577">
    <property type="entry name" value="STERIGMATOCYSTIN BIOSYNTHESIS PEROXIDASE STCC-RELATED"/>
    <property type="match status" value="1"/>
</dbReference>
<keyword evidence="4" id="KW-0479">Metal-binding</keyword>
<dbReference type="Proteomes" id="UP000253664">
    <property type="component" value="Unassembled WGS sequence"/>
</dbReference>
<dbReference type="InterPro" id="IPR000028">
    <property type="entry name" value="Chloroperoxidase"/>
</dbReference>
<feature type="region of interest" description="Disordered" evidence="8">
    <location>
        <begin position="115"/>
        <end position="272"/>
    </location>
</feature>
<feature type="compositionally biased region" description="Low complexity" evidence="8">
    <location>
        <begin position="148"/>
        <end position="157"/>
    </location>
</feature>
<dbReference type="GO" id="GO:0046872">
    <property type="term" value="F:metal ion binding"/>
    <property type="evidence" value="ECO:0007669"/>
    <property type="project" value="UniProtKB-KW"/>
</dbReference>
<feature type="domain" description="Heme haloperoxidase family profile" evidence="9">
    <location>
        <begin position="251"/>
        <end position="464"/>
    </location>
</feature>
<dbReference type="InterPro" id="IPR036851">
    <property type="entry name" value="Chloroperoxidase-like_sf"/>
</dbReference>
<gene>
    <name evidence="10" type="ORF">L249_3045</name>
</gene>
<name>A0A367LNP9_9HYPO</name>
<keyword evidence="5" id="KW-0560">Oxidoreductase</keyword>
<evidence type="ECO:0000256" key="7">
    <source>
        <dbReference type="ARBA" id="ARBA00025795"/>
    </source>
</evidence>
<keyword evidence="3" id="KW-0349">Heme</keyword>
<keyword evidence="2" id="KW-0575">Peroxidase</keyword>
<evidence type="ECO:0000256" key="8">
    <source>
        <dbReference type="SAM" id="MobiDB-lite"/>
    </source>
</evidence>
<dbReference type="PROSITE" id="PS51405">
    <property type="entry name" value="HEME_HALOPEROXIDASE"/>
    <property type="match status" value="1"/>
</dbReference>
<dbReference type="OrthoDB" id="407298at2759"/>
<dbReference type="Pfam" id="PF01328">
    <property type="entry name" value="Peroxidase_2"/>
    <property type="match status" value="1"/>
</dbReference>
<sequence>MDQSGPRLIFLTTIIYSLPPARVEIPEAEAKAHQLQALPFQVRLDGSHLLASCHIRLIPIPLNRKCMMKMLPSLYLSLFALSVEAAAKDVQRDSSASPWPFTSFWEALSGFRQQDQFSGQSSFRGRGSSRGRGSPRRQGPTSFRDRGFLNNQDSFFDNQDDQDQGRRPSFGLNQDQGRFSPRPKDDDQDDQDPSSERSNDEQDDQAAPPSKGKSTSNNKGSSEDKVSSSQGLPKASTTSNASDAQKTSTGKMPQFNLRDPRFTAHKPAQPHESMNSLANHDFLPHSGRNLTLSKVVSGCFEGFGASPEVCGLITIAGLLNANLGLKDAFDLEDISRPSWMIEHDSSLTRKDASQEPNVSKFDAEAWAVSLKVLGKAEAVSAIQLGKAKAARIRDNKKKNKDSIYDSRTAARSVTEIALLTSVLGNIDGWARTPHIRTLFEREMLPWELGWRPRLHNADLPSILGIAALTLTAEPEILSMASGGDVFTPDVSCAFSFDEGWIANILILPIKDIIKATSKGSKDSTAELLSVARDLGLSNGPFEALLERLGTWLQGFRGHGRGGGGAEAVDCGLEAGLTLAAECGDESSMLKTTMKYMHTWLHSIISGIPNEEQSIKTGRIQRSRADIITQLFPILICFISRSRDWLSMSYDATTQHCRATIYIIVVITLLLRLHRLGLTEPTRENYLFLLHRRDDFALQI</sequence>
<dbReference type="SUPFAM" id="SSF47571">
    <property type="entry name" value="Cloroperoxidase"/>
    <property type="match status" value="1"/>
</dbReference>
<dbReference type="GO" id="GO:0004601">
    <property type="term" value="F:peroxidase activity"/>
    <property type="evidence" value="ECO:0007669"/>
    <property type="project" value="UniProtKB-KW"/>
</dbReference>
<evidence type="ECO:0000256" key="2">
    <source>
        <dbReference type="ARBA" id="ARBA00022559"/>
    </source>
</evidence>
<dbReference type="Gene3D" id="1.10.489.10">
    <property type="entry name" value="Chloroperoxidase-like"/>
    <property type="match status" value="1"/>
</dbReference>
<comment type="similarity">
    <text evidence="7">Belongs to the chloroperoxidase family.</text>
</comment>